<evidence type="ECO:0000313" key="2">
    <source>
        <dbReference type="Proteomes" id="UP000224336"/>
    </source>
</evidence>
<name>A0A192Y5L6_9CAUD</name>
<dbReference type="EMBL" id="KU521356">
    <property type="protein sequence ID" value="ANM45022.1"/>
    <property type="molecule type" value="Genomic_DNA"/>
</dbReference>
<accession>A0A192Y5L6</accession>
<organism evidence="1 2">
    <name type="scientific">Pseudomonas phage KTN4</name>
    <dbReference type="NCBI Taxonomy" id="1862701"/>
    <lineage>
        <taxon>Viruses</taxon>
        <taxon>Duplodnaviria</taxon>
        <taxon>Heunggongvirae</taxon>
        <taxon>Uroviricota</taxon>
        <taxon>Caudoviricetes</taxon>
        <taxon>Chimalliviridae</taxon>
        <taxon>Phikzvirus</taxon>
        <taxon>Phikzvirus phiKZ</taxon>
    </lineage>
</organism>
<sequence>MIMFKYLKNVIDIFNKPKKVDTLEQKIANLNDKYIRENVDVDQIDILSGYFTGMLSGKLHDRSLVWGYYTKETKTWMIYFVEQNFDSFMYKVTNNSLDIINLTDIEDLKLFYFSNEQYIPVNTPINSDLNVAVIFTSKPLTKDFIDPSLIDQVKSVNSNYKIVMGGLSNNSKFDSNPITLIVESYEADGDIVVVELTNGTTVAINRKLLNMFMYQSRIVDTCNNSKVLIDFNGRLKFTPMENHLGGINSAMHYWSSNGIIKIRCDYSIILDLDKFPEIANHIGNWIHIEAKTIAKVIDSVVVPYLTNGELSTLIVDLDNIDIQYRGLTLSGNISLRDRLDKCKIKLINPSTDPYEIPSLNGKRDVHGFYRVDGSLLK</sequence>
<reference evidence="1 2" key="1">
    <citation type="journal article" date="2016" name="Sci. Rep.">
        <title>A proposed integrated approach for the preclinical evaluation of phage therapy in Pseudomonas infections.</title>
        <authorList>
            <person name="Danis-Wlodarczyk K."/>
            <person name="Vandenheuvel D."/>
            <person name="Jang H.B."/>
            <person name="Briers Y."/>
            <person name="Olszak T."/>
            <person name="Arabski M."/>
            <person name="Wasik S."/>
            <person name="Drabik M."/>
            <person name="Higgins G."/>
            <person name="Tyrrell J."/>
            <person name="Harvey B.J."/>
            <person name="Noben J.P."/>
            <person name="Lavigne R."/>
            <person name="Drulis-Kawa Z."/>
        </authorList>
    </citation>
    <scope>NUCLEOTIDE SEQUENCE [LARGE SCALE GENOMIC DNA]</scope>
</reference>
<dbReference type="Proteomes" id="UP000224336">
    <property type="component" value="Segment"/>
</dbReference>
<protein>
    <submittedName>
        <fullName evidence="1">Uncharacterized protein</fullName>
    </submittedName>
</protein>
<evidence type="ECO:0000313" key="1">
    <source>
        <dbReference type="EMBL" id="ANM45022.1"/>
    </source>
</evidence>
<proteinExistence type="predicted"/>
<gene>
    <name evidence="1" type="ORF">KTN4_264</name>
</gene>